<feature type="transmembrane region" description="Helical" evidence="11">
    <location>
        <begin position="707"/>
        <end position="726"/>
    </location>
</feature>
<dbReference type="GO" id="GO:1990961">
    <property type="term" value="P:xenobiotic detoxification by transmembrane export across the plasma membrane"/>
    <property type="evidence" value="ECO:0007669"/>
    <property type="project" value="InterPro"/>
</dbReference>
<dbReference type="NCBIfam" id="TIGR00956">
    <property type="entry name" value="3a01205"/>
    <property type="match status" value="1"/>
</dbReference>
<evidence type="ECO:0000256" key="9">
    <source>
        <dbReference type="ARBA" id="ARBA00023136"/>
    </source>
</evidence>
<keyword evidence="6" id="KW-0547">Nucleotide-binding</keyword>
<dbReference type="GO" id="GO:0005524">
    <property type="term" value="F:ATP binding"/>
    <property type="evidence" value="ECO:0007669"/>
    <property type="project" value="UniProtKB-KW"/>
</dbReference>
<feature type="transmembrane region" description="Helical" evidence="11">
    <location>
        <begin position="738"/>
        <end position="757"/>
    </location>
</feature>
<dbReference type="InterPro" id="IPR029481">
    <property type="entry name" value="ABC_trans_N"/>
</dbReference>
<feature type="transmembrane region" description="Helical" evidence="11">
    <location>
        <begin position="1424"/>
        <end position="1442"/>
    </location>
</feature>
<feature type="transmembrane region" description="Helical" evidence="11">
    <location>
        <begin position="595"/>
        <end position="617"/>
    </location>
</feature>
<dbReference type="FunFam" id="3.40.50.300:FF:000054">
    <property type="entry name" value="ABC multidrug transporter atrF"/>
    <property type="match status" value="1"/>
</dbReference>
<keyword evidence="8 11" id="KW-1133">Transmembrane helix</keyword>
<organism evidence="13 14">
    <name type="scientific">Kluyveromyces dobzhanskii CBS 2104</name>
    <dbReference type="NCBI Taxonomy" id="1427455"/>
    <lineage>
        <taxon>Eukaryota</taxon>
        <taxon>Fungi</taxon>
        <taxon>Dikarya</taxon>
        <taxon>Ascomycota</taxon>
        <taxon>Saccharomycotina</taxon>
        <taxon>Saccharomycetes</taxon>
        <taxon>Saccharomycetales</taxon>
        <taxon>Saccharomycetaceae</taxon>
        <taxon>Kluyveromyces</taxon>
    </lineage>
</organism>
<feature type="compositionally biased region" description="Basic and acidic residues" evidence="10">
    <location>
        <begin position="9"/>
        <end position="21"/>
    </location>
</feature>
<dbReference type="GO" id="GO:0016020">
    <property type="term" value="C:membrane"/>
    <property type="evidence" value="ECO:0007669"/>
    <property type="project" value="UniProtKB-SubCell"/>
</dbReference>
<proteinExistence type="inferred from homology"/>
<dbReference type="InterPro" id="IPR003439">
    <property type="entry name" value="ABC_transporter-like_ATP-bd"/>
</dbReference>
<evidence type="ECO:0000256" key="11">
    <source>
        <dbReference type="SAM" id="Phobius"/>
    </source>
</evidence>
<feature type="transmembrane region" description="Helical" evidence="11">
    <location>
        <begin position="1395"/>
        <end position="1417"/>
    </location>
</feature>
<feature type="domain" description="ABC transporter" evidence="12">
    <location>
        <begin position="230"/>
        <end position="486"/>
    </location>
</feature>
<dbReference type="InterPro" id="IPR010929">
    <property type="entry name" value="PDR_CDR_ABC"/>
</dbReference>
<feature type="domain" description="ABC transporter" evidence="12">
    <location>
        <begin position="937"/>
        <end position="1180"/>
    </location>
</feature>
<gene>
    <name evidence="13" type="ORF">KLDO_g1834</name>
</gene>
<feature type="region of interest" description="Disordered" evidence="10">
    <location>
        <begin position="1"/>
        <end position="62"/>
    </location>
</feature>
<dbReference type="PROSITE" id="PS00211">
    <property type="entry name" value="ABC_TRANSPORTER_1"/>
    <property type="match status" value="1"/>
</dbReference>
<evidence type="ECO:0000256" key="7">
    <source>
        <dbReference type="ARBA" id="ARBA00022840"/>
    </source>
</evidence>
<accession>A0A0A8L5Q7</accession>
<dbReference type="InterPro" id="IPR034003">
    <property type="entry name" value="ABCG_PDR_2"/>
</dbReference>
<dbReference type="Proteomes" id="UP000031516">
    <property type="component" value="Unassembled WGS sequence"/>
</dbReference>
<reference evidence="13 14" key="1">
    <citation type="submission" date="2014-03" db="EMBL/GenBank/DDBJ databases">
        <title>The genome of Kluyveromyces dobzhanskii.</title>
        <authorList>
            <person name="Nystedt B."/>
            <person name="Astrom S."/>
        </authorList>
    </citation>
    <scope>NUCLEOTIDE SEQUENCE [LARGE SCALE GENOMIC DNA]</scope>
    <source>
        <strain evidence="13 14">CBS 2104</strain>
    </source>
</reference>
<comment type="subcellular location">
    <subcellularLocation>
        <location evidence="1">Membrane</location>
        <topology evidence="1">Multi-pass membrane protein</topology>
    </subcellularLocation>
</comment>
<dbReference type="SMART" id="SM00382">
    <property type="entry name" value="AAA"/>
    <property type="match status" value="2"/>
</dbReference>
<name>A0A0A8L5Q7_9SACH</name>
<keyword evidence="3" id="KW-0813">Transport</keyword>
<keyword evidence="14" id="KW-1185">Reference proteome</keyword>
<evidence type="ECO:0000256" key="1">
    <source>
        <dbReference type="ARBA" id="ARBA00004141"/>
    </source>
</evidence>
<dbReference type="GO" id="GO:0016887">
    <property type="term" value="F:ATP hydrolysis activity"/>
    <property type="evidence" value="ECO:0007669"/>
    <property type="project" value="InterPro"/>
</dbReference>
<dbReference type="Pfam" id="PF06422">
    <property type="entry name" value="PDR_CDR"/>
    <property type="match status" value="1"/>
</dbReference>
<evidence type="ECO:0000256" key="6">
    <source>
        <dbReference type="ARBA" id="ARBA00022741"/>
    </source>
</evidence>
<dbReference type="SUPFAM" id="SSF52540">
    <property type="entry name" value="P-loop containing nucleoside triphosphate hydrolases"/>
    <property type="match status" value="2"/>
</dbReference>
<dbReference type="OrthoDB" id="245989at2759"/>
<sequence length="1603" mass="180614">MSGDSASLRVDKKSFSSERELNQPLSAADSEDFAGDVVPGSFPESESGSSSAADSSSDTQTVSAHRPYYGLDNDAQEQENIKTLAKTLTNLSVSSRPNSISVGQQLRGTAYEEQQSGAVAGAGAGAADDSAAQSVTNNSLQRTLTKVSMCFDSNNVQIPFDENTRNSDPRLDPYSDDFDSRFWVQTMHQMFNSDPEYYKPISLGVCLKGLRVSGVSVDSAYQATIANAPLKAFNMVREFVSKRDENRYVDILKPMDALFEPGRLCTVLGRPGAGCSTLLKTVSARTYGFTVRPESVIAYDGISQKDILNHYRGDAIYSAEIDYHFANLTTGYTLEFAARCRCPSSRPEGISREQYYKHYAAVVMATYGLSHTYTTKVGDDYVRGVSGGERKRVSIAEVTLSGAKVQCWDNATRGLDSATALEFVRALKTNASIAKTTPLLAIYQCSQDAYDLFDDVLVLYEGYEIYFGPAQSAKQYFLDMGWNCPDRQTTADFLTSVTAANERKCRPGFEGKVPKTAEEFYDIWMSSPQHEELIAKIDAYMNKHNNGESAKVFHEHHTSRQSKHSRPTSPFLLSFAMQVKAVMDRNWQRIRGDPSVYAFNIGANCAMAFIISSMFYNQKSDTGSFYYRTAALFTALLFNSFSSLLEILSLFEARKIVEKHKTYAFYRPSADALASIITELPSKFIIGVCFNLIYYFMVNFRRTPGHFFFFLLIAITSTFTMSHLFRSIGAACTTLEEAMLPASILLLVLSIYAGFVIPRGNILGWSKWLYWLNPIARSMEAMVANEFAGKSFKCSQFIPAGGQYDELPLSYRICSVVGSVSGSEYVSGTKYMEESFSYNNSYRWRNWGIVISYAAFFLALYLVLIEYNKGEMQKGEMTVFPRSVLKKLKKKNQNLKNDIESNDATIKDAVINTDSQDEKSGSSEDAIIDKIGSDQVVFWKDICYDVQIKTETRRILNNVDGWVKPGTLTALMGSSGAGKTTLLDSLANRVSTGVITGDIFVNGRPTDESFQRSTGYCQQQDLHGRTQTVREALTFSAYLRQPYEVSKDEKDAYVEKIIHLLEMDLYADALVGVTGEGLNVEQRKRLTIGVELVAKPKLLLFLDEPTSGLDSQTAWSICQLMRKLANHGQAILCTIHQPSAILMQEFDRLLLLQRGGQTVYFGELGHGCSKMIEYFESKGSDKFPPDCNPAEFMLHVIGAAPGSHVTTDYHKTWRDSEEYRDVQKEISRLMQADAKNPEEDSADLHKEFATPLWYQFVIMTRRVLEQHWRSPNYIYSKLFTTIFSSLFIGFSFFKANNSLQGLQNQMFSLFMLLVMFSPLVHQMLPQYTDQRALYEVRERPSKTCSWKVFVLSQFAAEIPWCFLTGTLTFFCFYYPVGLYRNAPNTQELHERGALFWLICVAFITFTMSFAQVCIAGIERRENAALVANNCFMICLAFCGVLVTKDKLPGFWKFMYYLSPFTYLISTMLATAVGNSELQCSKKEYLHFSPPPNMTCQQYMSPYMSVAGGYLLNGTSTESCEFCVMAETDVYLKSVNIQYSHIWRDWGIFVCYASANIAIFMALYWTFRVPRDHWLLIKLHILKKKITDYLKSKKVIKPSKNTEM</sequence>
<dbReference type="InterPro" id="IPR027417">
    <property type="entry name" value="P-loop_NTPase"/>
</dbReference>
<feature type="transmembrane region" description="Helical" evidence="11">
    <location>
        <begin position="629"/>
        <end position="651"/>
    </location>
</feature>
<dbReference type="EMBL" id="CCBQ010000025">
    <property type="protein sequence ID" value="CDO93538.1"/>
    <property type="molecule type" value="Genomic_DNA"/>
</dbReference>
<dbReference type="PANTHER" id="PTHR19241">
    <property type="entry name" value="ATP-BINDING CASSETTE TRANSPORTER"/>
    <property type="match status" value="1"/>
</dbReference>
<evidence type="ECO:0000256" key="2">
    <source>
        <dbReference type="ARBA" id="ARBA00006012"/>
    </source>
</evidence>
<evidence type="ECO:0000259" key="12">
    <source>
        <dbReference type="PROSITE" id="PS50893"/>
    </source>
</evidence>
<feature type="transmembrane region" description="Helical" evidence="11">
    <location>
        <begin position="1545"/>
        <end position="1566"/>
    </location>
</feature>
<dbReference type="InterPro" id="IPR013525">
    <property type="entry name" value="ABC2_TM"/>
</dbReference>
<feature type="compositionally biased region" description="Low complexity" evidence="10">
    <location>
        <begin position="39"/>
        <end position="58"/>
    </location>
</feature>
<feature type="transmembrane region" description="Helical" evidence="11">
    <location>
        <begin position="672"/>
        <end position="695"/>
    </location>
</feature>
<dbReference type="Pfam" id="PF01061">
    <property type="entry name" value="ABC2_membrane"/>
    <property type="match status" value="2"/>
</dbReference>
<dbReference type="InterPro" id="IPR043926">
    <property type="entry name" value="ABCG_dom"/>
</dbReference>
<evidence type="ECO:0000256" key="8">
    <source>
        <dbReference type="ARBA" id="ARBA00022989"/>
    </source>
</evidence>
<keyword evidence="9 11" id="KW-0472">Membrane</keyword>
<feature type="transmembrane region" description="Helical" evidence="11">
    <location>
        <begin position="1274"/>
        <end position="1293"/>
    </location>
</feature>
<comment type="similarity">
    <text evidence="2">Belongs to the ABC transporter superfamily. ABCG family. PDR (TC 3.A.1.205) subfamily.</text>
</comment>
<keyword evidence="7" id="KW-0067">ATP-binding</keyword>
<dbReference type="Pfam" id="PF19055">
    <property type="entry name" value="ABC2_membrane_7"/>
    <property type="match status" value="1"/>
</dbReference>
<evidence type="ECO:0000313" key="13">
    <source>
        <dbReference type="EMBL" id="CDO93538.1"/>
    </source>
</evidence>
<evidence type="ECO:0000313" key="14">
    <source>
        <dbReference type="Proteomes" id="UP000031516"/>
    </source>
</evidence>
<feature type="transmembrane region" description="Helical" evidence="11">
    <location>
        <begin position="1454"/>
        <end position="1472"/>
    </location>
</feature>
<feature type="transmembrane region" description="Helical" evidence="11">
    <location>
        <begin position="1305"/>
        <end position="1327"/>
    </location>
</feature>
<dbReference type="InterPro" id="IPR003593">
    <property type="entry name" value="AAA+_ATPase"/>
</dbReference>
<dbReference type="InterPro" id="IPR034001">
    <property type="entry name" value="ABCG_PDR_1"/>
</dbReference>
<evidence type="ECO:0000256" key="4">
    <source>
        <dbReference type="ARBA" id="ARBA00022692"/>
    </source>
</evidence>
<dbReference type="InterPro" id="IPR017871">
    <property type="entry name" value="ABC_transporter-like_CS"/>
</dbReference>
<feature type="transmembrane region" description="Helical" evidence="11">
    <location>
        <begin position="844"/>
        <end position="864"/>
    </location>
</feature>
<dbReference type="InterPro" id="IPR005285">
    <property type="entry name" value="Drug-R_PDR/CDR"/>
</dbReference>
<keyword evidence="4 11" id="KW-0812">Transmembrane</keyword>
<comment type="caution">
    <text evidence="13">The sequence shown here is derived from an EMBL/GenBank/DDBJ whole genome shotgun (WGS) entry which is preliminary data.</text>
</comment>
<evidence type="ECO:0000256" key="10">
    <source>
        <dbReference type="SAM" id="MobiDB-lite"/>
    </source>
</evidence>
<dbReference type="Pfam" id="PF14510">
    <property type="entry name" value="ABC_trans_N"/>
    <property type="match status" value="1"/>
</dbReference>
<evidence type="ECO:0000256" key="5">
    <source>
        <dbReference type="ARBA" id="ARBA00022737"/>
    </source>
</evidence>
<protein>
    <submittedName>
        <fullName evidence="13">WGS project CCBQ000000000 data, contig 00098</fullName>
    </submittedName>
</protein>
<dbReference type="Gene3D" id="3.40.50.300">
    <property type="entry name" value="P-loop containing nucleotide triphosphate hydrolases"/>
    <property type="match status" value="2"/>
</dbReference>
<dbReference type="GO" id="GO:0140359">
    <property type="term" value="F:ABC-type transporter activity"/>
    <property type="evidence" value="ECO:0007669"/>
    <property type="project" value="InterPro"/>
</dbReference>
<dbReference type="CDD" id="cd03233">
    <property type="entry name" value="ABCG_PDR_domain1"/>
    <property type="match status" value="1"/>
</dbReference>
<dbReference type="Pfam" id="PF00005">
    <property type="entry name" value="ABC_tran"/>
    <property type="match status" value="2"/>
</dbReference>
<feature type="transmembrane region" description="Helical" evidence="11">
    <location>
        <begin position="1348"/>
        <end position="1375"/>
    </location>
</feature>
<evidence type="ECO:0000256" key="3">
    <source>
        <dbReference type="ARBA" id="ARBA00022448"/>
    </source>
</evidence>
<dbReference type="PROSITE" id="PS50893">
    <property type="entry name" value="ABC_TRANSPORTER_2"/>
    <property type="match status" value="2"/>
</dbReference>
<keyword evidence="5" id="KW-0677">Repeat</keyword>
<dbReference type="CDD" id="cd03232">
    <property type="entry name" value="ABCG_PDR_domain2"/>
    <property type="match status" value="1"/>
</dbReference>